<comment type="similarity">
    <text evidence="2 7">Belongs to the ExbD/TolR family.</text>
</comment>
<dbReference type="Proteomes" id="UP000326837">
    <property type="component" value="Chromosome"/>
</dbReference>
<keyword evidence="5 8" id="KW-1133">Transmembrane helix</keyword>
<protein>
    <submittedName>
        <fullName evidence="9">Biopolymer transport protein ExbD/TolR</fullName>
    </submittedName>
</protein>
<keyword evidence="3" id="KW-1003">Cell membrane</keyword>
<keyword evidence="6 8" id="KW-0472">Membrane</keyword>
<evidence type="ECO:0000256" key="5">
    <source>
        <dbReference type="ARBA" id="ARBA00022989"/>
    </source>
</evidence>
<gene>
    <name evidence="9" type="ORF">PLANPX_5486</name>
</gene>
<dbReference type="EMBL" id="AP021861">
    <property type="protein sequence ID" value="BBO35874.1"/>
    <property type="molecule type" value="Genomic_DNA"/>
</dbReference>
<feature type="transmembrane region" description="Helical" evidence="8">
    <location>
        <begin position="12"/>
        <end position="32"/>
    </location>
</feature>
<evidence type="ECO:0000256" key="1">
    <source>
        <dbReference type="ARBA" id="ARBA00004162"/>
    </source>
</evidence>
<evidence type="ECO:0000256" key="3">
    <source>
        <dbReference type="ARBA" id="ARBA00022475"/>
    </source>
</evidence>
<evidence type="ECO:0000256" key="8">
    <source>
        <dbReference type="SAM" id="Phobius"/>
    </source>
</evidence>
<dbReference type="Gene3D" id="3.30.420.270">
    <property type="match status" value="1"/>
</dbReference>
<sequence>MPIKTQQDELPALNLTPMIDVVFLLIVFFMCASKFSGDQRDIDLRLPEVAKAYAANAAPKSRQVAVYAGGRIALDREDVTLAQLTQKLAAAKAEQPGIGVVILGDAGCDFQHVADALAACKEAGISQLSVSVRVAQGASGERR</sequence>
<dbReference type="GO" id="GO:0022857">
    <property type="term" value="F:transmembrane transporter activity"/>
    <property type="evidence" value="ECO:0007669"/>
    <property type="project" value="InterPro"/>
</dbReference>
<reference evidence="10" key="1">
    <citation type="submission" date="2019-10" db="EMBL/GenBank/DDBJ databases">
        <title>Lacipirellula parvula gen. nov., sp. nov., representing a lineage of planctomycetes widespread in freshwater anoxic habitats, and description of the family Lacipirellulaceae.</title>
        <authorList>
            <person name="Dedysh S.N."/>
            <person name="Kulichevskaya I.S."/>
            <person name="Beletsky A.V."/>
            <person name="Rakitin A.L."/>
            <person name="Mardanov A.V."/>
            <person name="Ivanova A.A."/>
            <person name="Saltykova V.X."/>
            <person name="Rijpstra W.I.C."/>
            <person name="Sinninghe Damste J.S."/>
            <person name="Ravin N.V."/>
        </authorList>
    </citation>
    <scope>NUCLEOTIDE SEQUENCE [LARGE SCALE GENOMIC DNA]</scope>
    <source>
        <strain evidence="10">PX69</strain>
    </source>
</reference>
<name>A0A5K7XG78_9BACT</name>
<dbReference type="GO" id="GO:0005886">
    <property type="term" value="C:plasma membrane"/>
    <property type="evidence" value="ECO:0007669"/>
    <property type="project" value="UniProtKB-SubCell"/>
</dbReference>
<dbReference type="GO" id="GO:0015031">
    <property type="term" value="P:protein transport"/>
    <property type="evidence" value="ECO:0007669"/>
    <property type="project" value="UniProtKB-KW"/>
</dbReference>
<evidence type="ECO:0000313" key="9">
    <source>
        <dbReference type="EMBL" id="BBO35874.1"/>
    </source>
</evidence>
<evidence type="ECO:0000256" key="2">
    <source>
        <dbReference type="ARBA" id="ARBA00005811"/>
    </source>
</evidence>
<comment type="subcellular location">
    <subcellularLocation>
        <location evidence="1">Cell membrane</location>
        <topology evidence="1">Single-pass membrane protein</topology>
    </subcellularLocation>
    <subcellularLocation>
        <location evidence="7">Cell membrane</location>
        <topology evidence="7">Single-pass type II membrane protein</topology>
    </subcellularLocation>
</comment>
<accession>A0A5K7XG78</accession>
<dbReference type="RefSeq" id="WP_152101155.1">
    <property type="nucleotide sequence ID" value="NZ_AP021861.1"/>
</dbReference>
<keyword evidence="7" id="KW-0653">Protein transport</keyword>
<evidence type="ECO:0000313" key="10">
    <source>
        <dbReference type="Proteomes" id="UP000326837"/>
    </source>
</evidence>
<organism evidence="9 10">
    <name type="scientific">Lacipirellula parvula</name>
    <dbReference type="NCBI Taxonomy" id="2650471"/>
    <lineage>
        <taxon>Bacteria</taxon>
        <taxon>Pseudomonadati</taxon>
        <taxon>Planctomycetota</taxon>
        <taxon>Planctomycetia</taxon>
        <taxon>Pirellulales</taxon>
        <taxon>Lacipirellulaceae</taxon>
        <taxon>Lacipirellula</taxon>
    </lineage>
</organism>
<dbReference type="PANTHER" id="PTHR30558">
    <property type="entry name" value="EXBD MEMBRANE COMPONENT OF PMF-DRIVEN MACROMOLECULE IMPORT SYSTEM"/>
    <property type="match status" value="1"/>
</dbReference>
<evidence type="ECO:0000256" key="4">
    <source>
        <dbReference type="ARBA" id="ARBA00022692"/>
    </source>
</evidence>
<keyword evidence="7" id="KW-0813">Transport</keyword>
<dbReference type="Pfam" id="PF02472">
    <property type="entry name" value="ExbD"/>
    <property type="match status" value="1"/>
</dbReference>
<dbReference type="AlphaFoldDB" id="A0A5K7XG78"/>
<dbReference type="PANTHER" id="PTHR30558:SF3">
    <property type="entry name" value="BIOPOLYMER TRANSPORT PROTEIN EXBD-RELATED"/>
    <property type="match status" value="1"/>
</dbReference>
<keyword evidence="4 7" id="KW-0812">Transmembrane</keyword>
<proteinExistence type="inferred from homology"/>
<evidence type="ECO:0000256" key="7">
    <source>
        <dbReference type="RuleBase" id="RU003879"/>
    </source>
</evidence>
<dbReference type="KEGG" id="lpav:PLANPX_5486"/>
<keyword evidence="10" id="KW-1185">Reference proteome</keyword>
<dbReference type="InterPro" id="IPR003400">
    <property type="entry name" value="ExbD"/>
</dbReference>
<evidence type="ECO:0000256" key="6">
    <source>
        <dbReference type="ARBA" id="ARBA00023136"/>
    </source>
</evidence>